<dbReference type="OrthoDB" id="3604477at2"/>
<dbReference type="EMBL" id="CP029193">
    <property type="protein sequence ID" value="QES27216.1"/>
    <property type="molecule type" value="Genomic_DNA"/>
</dbReference>
<proteinExistence type="predicted"/>
<organism evidence="1 2">
    <name type="scientific">Streptomyces venezuelae</name>
    <dbReference type="NCBI Taxonomy" id="54571"/>
    <lineage>
        <taxon>Bacteria</taxon>
        <taxon>Bacillati</taxon>
        <taxon>Actinomycetota</taxon>
        <taxon>Actinomycetes</taxon>
        <taxon>Kitasatosporales</taxon>
        <taxon>Streptomycetaceae</taxon>
        <taxon>Streptomyces</taxon>
    </lineage>
</organism>
<sequence>MEGVVTATGIDFSVIAPPAYLKHFVAQEPARVHHVAAQHVLSDETYRDFFAREAERGAEIIVDNGLFDLGYALPAERLVEAALAVSAREIILPDVMRDGAATLKASEKAACEIRALSGEAFRLCAVLHAADDDEWLRTYDAYVTSDWAGAIALPASRRPDPHQQLCRTRWLATAYLQEHGLVDDLLVYRLLGLGRTGHLELIEQREHEWISSVDGAAPVILGAMGIALLPEGPYEKPSTPRIENLGPIPEDRFGLVRENICVVRAAAGSTVKIAEECR</sequence>
<evidence type="ECO:0000313" key="2">
    <source>
        <dbReference type="Proteomes" id="UP000323046"/>
    </source>
</evidence>
<accession>A0A5P2BA83</accession>
<dbReference type="Proteomes" id="UP000323046">
    <property type="component" value="Chromosome"/>
</dbReference>
<protein>
    <submittedName>
        <fullName evidence="1">Uncharacterized protein</fullName>
    </submittedName>
</protein>
<gene>
    <name evidence="1" type="ORF">DEJ47_12785</name>
</gene>
<name>A0A5P2BA83_STRVZ</name>
<keyword evidence="2" id="KW-1185">Reference proteome</keyword>
<dbReference type="AlphaFoldDB" id="A0A5P2BA83"/>
<reference evidence="1 2" key="1">
    <citation type="submission" date="2018-05" db="EMBL/GenBank/DDBJ databases">
        <title>Streptomyces venezuelae.</title>
        <authorList>
            <person name="Kim W."/>
            <person name="Lee N."/>
            <person name="Cho B.-K."/>
        </authorList>
    </citation>
    <scope>NUCLEOTIDE SEQUENCE [LARGE SCALE GENOMIC DNA]</scope>
    <source>
        <strain evidence="1 2">ATCC 14583</strain>
    </source>
</reference>
<evidence type="ECO:0000313" key="1">
    <source>
        <dbReference type="EMBL" id="QES27216.1"/>
    </source>
</evidence>